<comment type="caution">
    <text evidence="1">The sequence shown here is derived from an EMBL/GenBank/DDBJ whole genome shotgun (WGS) entry which is preliminary data.</text>
</comment>
<name>A0A3A3Z3K0_9ACTN</name>
<dbReference type="RefSeq" id="WP_119948919.1">
    <property type="nucleotide sequence ID" value="NZ_QZEZ01000001.1"/>
</dbReference>
<gene>
    <name evidence="1" type="ORF">D5H78_03270</name>
</gene>
<evidence type="ECO:0000313" key="2">
    <source>
        <dbReference type="Proteomes" id="UP000265614"/>
    </source>
</evidence>
<proteinExistence type="predicted"/>
<accession>A0A3A3Z3K0</accession>
<reference evidence="1 2" key="1">
    <citation type="submission" date="2018-09" db="EMBL/GenBank/DDBJ databases">
        <title>YIM 75000 draft genome.</title>
        <authorList>
            <person name="Tang S."/>
            <person name="Feng Y."/>
        </authorList>
    </citation>
    <scope>NUCLEOTIDE SEQUENCE [LARGE SCALE GENOMIC DNA]</scope>
    <source>
        <strain evidence="1 2">YIM 75000</strain>
    </source>
</reference>
<dbReference type="AlphaFoldDB" id="A0A3A3Z3K0"/>
<organism evidence="1 2">
    <name type="scientific">Vallicoccus soli</name>
    <dbReference type="NCBI Taxonomy" id="2339232"/>
    <lineage>
        <taxon>Bacteria</taxon>
        <taxon>Bacillati</taxon>
        <taxon>Actinomycetota</taxon>
        <taxon>Actinomycetes</taxon>
        <taxon>Motilibacterales</taxon>
        <taxon>Vallicoccaceae</taxon>
        <taxon>Vallicoccus</taxon>
    </lineage>
</organism>
<keyword evidence="2" id="KW-1185">Reference proteome</keyword>
<evidence type="ECO:0000313" key="1">
    <source>
        <dbReference type="EMBL" id="RJK97992.1"/>
    </source>
</evidence>
<protein>
    <submittedName>
        <fullName evidence="1">Uncharacterized protein</fullName>
    </submittedName>
</protein>
<dbReference type="EMBL" id="QZEZ01000001">
    <property type="protein sequence ID" value="RJK97992.1"/>
    <property type="molecule type" value="Genomic_DNA"/>
</dbReference>
<dbReference type="Proteomes" id="UP000265614">
    <property type="component" value="Unassembled WGS sequence"/>
</dbReference>
<sequence>MPFVVEYVPWTGRAPERVEALDVVRAGPHLEFTDYRLVVGAPRAVVALRVPAREVAAVRRVPGERGTMEG</sequence>